<keyword evidence="6" id="KW-0509">mRNA transport</keyword>
<dbReference type="InterPro" id="IPR019049">
    <property type="entry name" value="Nucleoporin_prot_Ndc1/Nup"/>
</dbReference>
<evidence type="ECO:0000256" key="12">
    <source>
        <dbReference type="ARBA" id="ARBA00023242"/>
    </source>
</evidence>
<sequence>MMERFSNYSPRYSYNAIFSDVCKARFNHLAMRLFVILVIMEASIFTILSKSYYSTLESLFLFLIKFILLYFASLSISIIRKNYLHVQFKGYSNVITHVLGQLFSLRTIVYQLLHVFCSVLISLAIGESFGLSYLSANLLNYYRIYIWFIIPTIYTVQHSMFDLDRLSFTFESQFEPPQQFIALRIYRMIVKCSMLTVSLMFLTPIIFYFLAGSFFIGFLPQFELYLVSFLVFLHFEFVNIAFNAHMSIGCLHKGKPISSLLPTKIETLISGLTSKKQFTKLTAFQELAYRATSVDPGIRTSIYNSRHGNVNLWSNIVKECLNNINESNQNVNAYLMSVQTYLNLDSSKTPTEGKQNFVDIQNEDVLFGSHPVLSKNLYPNASNRIPGSINADDINSSRLNVRNEKILLGGGRRVINANVNKNQPLNSIYKRRHSINEPIFTHEAAFFTILKVLFDKIKSIVAKFFFPSVELTPTNLQRVTILDTWLISKKWQAEKLIPLPVCHANSIISLMGLLMNAIDEDPRGGVVSSVGEVLKTLERSVGILGKFVDWDPYNSTTITQTEEKEPNAVSILYDFSISAFLEIVLKYNVLLNDVYLDEDVVKLSKWVLDLCN</sequence>
<dbReference type="PANTHER" id="PTHR13269:SF6">
    <property type="entry name" value="NUCLEOPORIN NDC1"/>
    <property type="match status" value="1"/>
</dbReference>
<feature type="transmembrane region" description="Helical" evidence="13">
    <location>
        <begin position="194"/>
        <end position="218"/>
    </location>
</feature>
<feature type="transmembrane region" description="Helical" evidence="13">
    <location>
        <begin position="33"/>
        <end position="53"/>
    </location>
</feature>
<organism evidence="15">
    <name type="scientific">Vanderwaltozyma polyspora (strain ATCC 22028 / DSM 70294 / BCRC 21397 / CBS 2163 / NBRC 10782 / NRRL Y-8283 / UCD 57-17)</name>
    <name type="common">Kluyveromyces polysporus</name>
    <dbReference type="NCBI Taxonomy" id="436907"/>
    <lineage>
        <taxon>Eukaryota</taxon>
        <taxon>Fungi</taxon>
        <taxon>Dikarya</taxon>
        <taxon>Ascomycota</taxon>
        <taxon>Saccharomycotina</taxon>
        <taxon>Saccharomycetes</taxon>
        <taxon>Saccharomycetales</taxon>
        <taxon>Saccharomycetaceae</taxon>
        <taxon>Vanderwaltozyma</taxon>
    </lineage>
</organism>
<evidence type="ECO:0000256" key="5">
    <source>
        <dbReference type="ARBA" id="ARBA00022692"/>
    </source>
</evidence>
<evidence type="ECO:0000256" key="3">
    <source>
        <dbReference type="ARBA" id="ARBA00005760"/>
    </source>
</evidence>
<evidence type="ECO:0000256" key="11">
    <source>
        <dbReference type="ARBA" id="ARBA00023136"/>
    </source>
</evidence>
<dbReference type="FunCoup" id="A7TJA9">
    <property type="interactions" value="174"/>
</dbReference>
<dbReference type="EMBL" id="DS480400">
    <property type="protein sequence ID" value="EDO17678.1"/>
    <property type="molecule type" value="Genomic_DNA"/>
</dbReference>
<reference evidence="14 15" key="1">
    <citation type="journal article" date="2007" name="Proc. Natl. Acad. Sci. U.S.A.">
        <title>Independent sorting-out of thousands of duplicated gene pairs in two yeast species descended from a whole-genome duplication.</title>
        <authorList>
            <person name="Scannell D.R."/>
            <person name="Frank A.C."/>
            <person name="Conant G.C."/>
            <person name="Byrne K.P."/>
            <person name="Woolfit M."/>
            <person name="Wolfe K.H."/>
        </authorList>
    </citation>
    <scope>NUCLEOTIDE SEQUENCE [LARGE SCALE GENOMIC DNA]</scope>
    <source>
        <strain evidence="15">ATCC 22028 / DSM 70294 / BCRC 21397 / CBS 2163 / NBRC 10782 / NRRL Y-8283 / UCD 57-17</strain>
    </source>
</reference>
<keyword evidence="12" id="KW-0539">Nucleus</keyword>
<evidence type="ECO:0008006" key="16">
    <source>
        <dbReference type="Google" id="ProtNLM"/>
    </source>
</evidence>
<feature type="transmembrane region" description="Helical" evidence="13">
    <location>
        <begin position="108"/>
        <end position="126"/>
    </location>
</feature>
<evidence type="ECO:0000313" key="15">
    <source>
        <dbReference type="Proteomes" id="UP000000267"/>
    </source>
</evidence>
<comment type="similarity">
    <text evidence="3">Belongs to the NDC1 family.</text>
</comment>
<proteinExistence type="inferred from homology"/>
<keyword evidence="8 13" id="KW-1133">Transmembrane helix</keyword>
<gene>
    <name evidence="14" type="ORF">Kpol_1004p53</name>
</gene>
<dbReference type="Pfam" id="PF09531">
    <property type="entry name" value="Ndc1_Nup"/>
    <property type="match status" value="1"/>
</dbReference>
<dbReference type="GO" id="GO:0106166">
    <property type="term" value="F:spindle pole body-nuclear membrane anchor activity"/>
    <property type="evidence" value="ECO:0007669"/>
    <property type="project" value="TreeGrafter"/>
</dbReference>
<keyword evidence="4" id="KW-0813">Transport</keyword>
<dbReference type="Proteomes" id="UP000000267">
    <property type="component" value="Unassembled WGS sequence"/>
</dbReference>
<dbReference type="GO" id="GO:0015031">
    <property type="term" value="P:protein transport"/>
    <property type="evidence" value="ECO:0007669"/>
    <property type="project" value="UniProtKB-KW"/>
</dbReference>
<comment type="subcellular location">
    <subcellularLocation>
        <location evidence="1">Nucleus membrane</location>
        <topology evidence="1">Multi-pass membrane protein</topology>
    </subcellularLocation>
    <subcellularLocation>
        <location evidence="2">Nucleus</location>
        <location evidence="2">Nuclear pore complex</location>
    </subcellularLocation>
</comment>
<evidence type="ECO:0000256" key="7">
    <source>
        <dbReference type="ARBA" id="ARBA00022927"/>
    </source>
</evidence>
<evidence type="ECO:0000313" key="14">
    <source>
        <dbReference type="EMBL" id="EDO17678.1"/>
    </source>
</evidence>
<keyword evidence="11 13" id="KW-0472">Membrane</keyword>
<feature type="transmembrane region" description="Helical" evidence="13">
    <location>
        <begin position="59"/>
        <end position="79"/>
    </location>
</feature>
<dbReference type="HOGENOM" id="CLU_028040_0_0_1"/>
<evidence type="ECO:0000256" key="4">
    <source>
        <dbReference type="ARBA" id="ARBA00022448"/>
    </source>
</evidence>
<dbReference type="InParanoid" id="A7TJA9"/>
<keyword evidence="15" id="KW-1185">Reference proteome</keyword>
<dbReference type="GeneID" id="5545918"/>
<evidence type="ECO:0000256" key="8">
    <source>
        <dbReference type="ARBA" id="ARBA00022989"/>
    </source>
</evidence>
<dbReference type="STRING" id="436907.A7TJA9"/>
<keyword evidence="7" id="KW-0653">Protein transport</keyword>
<evidence type="ECO:0000256" key="9">
    <source>
        <dbReference type="ARBA" id="ARBA00023010"/>
    </source>
</evidence>
<dbReference type="KEGG" id="vpo:Kpol_1004p53"/>
<dbReference type="RefSeq" id="XP_001645536.1">
    <property type="nucleotide sequence ID" value="XM_001645486.1"/>
</dbReference>
<keyword evidence="10" id="KW-0906">Nuclear pore complex</keyword>
<dbReference type="PhylomeDB" id="A7TJA9"/>
<dbReference type="eggNOG" id="ENOG502RZSR">
    <property type="taxonomic scope" value="Eukaryota"/>
</dbReference>
<dbReference type="OMA" id="AHMSIGC"/>
<evidence type="ECO:0000256" key="10">
    <source>
        <dbReference type="ARBA" id="ARBA00023132"/>
    </source>
</evidence>
<dbReference type="GO" id="GO:0051028">
    <property type="term" value="P:mRNA transport"/>
    <property type="evidence" value="ECO:0007669"/>
    <property type="project" value="UniProtKB-KW"/>
</dbReference>
<dbReference type="GO" id="GO:0006999">
    <property type="term" value="P:nuclear pore organization"/>
    <property type="evidence" value="ECO:0007669"/>
    <property type="project" value="TreeGrafter"/>
</dbReference>
<dbReference type="GO" id="GO:0070631">
    <property type="term" value="P:spindle pole body localization"/>
    <property type="evidence" value="ECO:0007669"/>
    <property type="project" value="TreeGrafter"/>
</dbReference>
<keyword evidence="5 13" id="KW-0812">Transmembrane</keyword>
<evidence type="ECO:0000256" key="1">
    <source>
        <dbReference type="ARBA" id="ARBA00004232"/>
    </source>
</evidence>
<dbReference type="GO" id="GO:0031965">
    <property type="term" value="C:nuclear membrane"/>
    <property type="evidence" value="ECO:0007669"/>
    <property type="project" value="UniProtKB-SubCell"/>
</dbReference>
<evidence type="ECO:0000256" key="13">
    <source>
        <dbReference type="SAM" id="Phobius"/>
    </source>
</evidence>
<feature type="transmembrane region" description="Helical" evidence="13">
    <location>
        <begin position="138"/>
        <end position="156"/>
    </location>
</feature>
<evidence type="ECO:0000256" key="2">
    <source>
        <dbReference type="ARBA" id="ARBA00004567"/>
    </source>
</evidence>
<name>A7TJA9_VANPO</name>
<accession>A7TJA9</accession>
<dbReference type="PANTHER" id="PTHR13269">
    <property type="entry name" value="NUCLEOPORIN NDC1"/>
    <property type="match status" value="1"/>
</dbReference>
<evidence type="ECO:0000256" key="6">
    <source>
        <dbReference type="ARBA" id="ARBA00022816"/>
    </source>
</evidence>
<protein>
    <recommendedName>
        <fullName evidence="16">Nucleoporin NDC1</fullName>
    </recommendedName>
</protein>
<dbReference type="GO" id="GO:0070762">
    <property type="term" value="C:nuclear pore transmembrane ring"/>
    <property type="evidence" value="ECO:0007669"/>
    <property type="project" value="TreeGrafter"/>
</dbReference>
<keyword evidence="9" id="KW-0811">Translocation</keyword>
<dbReference type="OrthoDB" id="67850at2759"/>
<dbReference type="AlphaFoldDB" id="A7TJA9"/>
<dbReference type="GO" id="GO:0005816">
    <property type="term" value="C:spindle pole body"/>
    <property type="evidence" value="ECO:0007669"/>
    <property type="project" value="TreeGrafter"/>
</dbReference>